<keyword evidence="3" id="KW-1185">Reference proteome</keyword>
<protein>
    <recommendedName>
        <fullName evidence="4">Pyridoxamine 5'-phosphate oxidase putative domain-containing protein</fullName>
    </recommendedName>
</protein>
<gene>
    <name evidence="2" type="ORF">GCM10025782_17230</name>
</gene>
<name>A0ABP8Y2H7_9MICO</name>
<evidence type="ECO:0008006" key="4">
    <source>
        <dbReference type="Google" id="ProtNLM"/>
    </source>
</evidence>
<evidence type="ECO:0000256" key="1">
    <source>
        <dbReference type="SAM" id="MobiDB-lite"/>
    </source>
</evidence>
<feature type="region of interest" description="Disordered" evidence="1">
    <location>
        <begin position="156"/>
        <end position="203"/>
    </location>
</feature>
<dbReference type="RefSeq" id="WP_345502511.1">
    <property type="nucleotide sequence ID" value="NZ_BAABLO010000004.1"/>
</dbReference>
<evidence type="ECO:0000313" key="3">
    <source>
        <dbReference type="Proteomes" id="UP001500556"/>
    </source>
</evidence>
<feature type="compositionally biased region" description="Basic residues" evidence="1">
    <location>
        <begin position="185"/>
        <end position="197"/>
    </location>
</feature>
<dbReference type="EMBL" id="BAABLO010000004">
    <property type="protein sequence ID" value="GAA4720326.1"/>
    <property type="molecule type" value="Genomic_DNA"/>
</dbReference>
<comment type="caution">
    <text evidence="2">The sequence shown here is derived from an EMBL/GenBank/DDBJ whole genome shotgun (WGS) entry which is preliminary data.</text>
</comment>
<organism evidence="2 3">
    <name type="scientific">Pedococcus ginsenosidimutans</name>
    <dbReference type="NCBI Taxonomy" id="490570"/>
    <lineage>
        <taxon>Bacteria</taxon>
        <taxon>Bacillati</taxon>
        <taxon>Actinomycetota</taxon>
        <taxon>Actinomycetes</taxon>
        <taxon>Micrococcales</taxon>
        <taxon>Intrasporangiaceae</taxon>
        <taxon>Pedococcus</taxon>
    </lineage>
</organism>
<reference evidence="3" key="1">
    <citation type="journal article" date="2019" name="Int. J. Syst. Evol. Microbiol.">
        <title>The Global Catalogue of Microorganisms (GCM) 10K type strain sequencing project: providing services to taxonomists for standard genome sequencing and annotation.</title>
        <authorList>
            <consortium name="The Broad Institute Genomics Platform"/>
            <consortium name="The Broad Institute Genome Sequencing Center for Infectious Disease"/>
            <person name="Wu L."/>
            <person name="Ma J."/>
        </authorList>
    </citation>
    <scope>NUCLEOTIDE SEQUENCE [LARGE SCALE GENOMIC DNA]</scope>
    <source>
        <strain evidence="3">JCM 18961</strain>
    </source>
</reference>
<accession>A0ABP8Y2H7</accession>
<dbReference type="Proteomes" id="UP001500556">
    <property type="component" value="Unassembled WGS sequence"/>
</dbReference>
<proteinExistence type="predicted"/>
<sequence>MTDTASEGPGTTPAEVAAAPVGAVDSPVGAVAPVNVTALFAEAASKSGLMWVQPPGDRAWPFWHAWADDTVYVVSGPGEQSLPWLPQEVELVLRSKDTGGRLLTVRASVREVGPQDEQWAAATDALRAGRLNATDDLVSRWSRECTVRAITPFGAPLEAPGSYGTGSGAAPVPASDATTTSWRPWHWRGRPRRRRGSHLPDGG</sequence>
<evidence type="ECO:0000313" key="2">
    <source>
        <dbReference type="EMBL" id="GAA4720326.1"/>
    </source>
</evidence>